<feature type="compositionally biased region" description="Low complexity" evidence="1">
    <location>
        <begin position="63"/>
        <end position="76"/>
    </location>
</feature>
<name>A0A7W7ZH56_9BACT</name>
<proteinExistence type="predicted"/>
<sequence>MIFISPRRLFLVPTIAAVLASPVALLCQTSPVQVAVASAALPEAPQPQSGVLLATAALANEDQSSQQPASSSEQAPAPVPDHPLTEEEKKKLSEEQLQRQLHQRMAGVVPNFNAVLGGTALPQTAGEKMEAAFRSAIDPYQFALAFITSGYGQATDSHSSIDANGTRHGYGQGWAGFGERYGANYVDQFNGTIIGNGVLPVLLHQDPRYYRMGTGSFKKRFLYSLSTTVIARGDNGKKQPNYSNVLGNLISGGISNIYYPRAERGFALTVEQGMEVTAEGSFGALLIEFYPDIRRHIHGKKKQTP</sequence>
<organism evidence="3 4">
    <name type="scientific">Granulicella aggregans</name>
    <dbReference type="NCBI Taxonomy" id="474949"/>
    <lineage>
        <taxon>Bacteria</taxon>
        <taxon>Pseudomonadati</taxon>
        <taxon>Acidobacteriota</taxon>
        <taxon>Terriglobia</taxon>
        <taxon>Terriglobales</taxon>
        <taxon>Acidobacteriaceae</taxon>
        <taxon>Granulicella</taxon>
    </lineage>
</organism>
<dbReference type="AlphaFoldDB" id="A0A7W7ZH56"/>
<feature type="chain" id="PRO_5031246300" description="Inverse autotransporter beta-domain domain-containing protein" evidence="2">
    <location>
        <begin position="27"/>
        <end position="305"/>
    </location>
</feature>
<reference evidence="3 4" key="1">
    <citation type="submission" date="2020-08" db="EMBL/GenBank/DDBJ databases">
        <title>Genomic Encyclopedia of Type Strains, Phase IV (KMG-V): Genome sequencing to study the core and pangenomes of soil and plant-associated prokaryotes.</title>
        <authorList>
            <person name="Whitman W."/>
        </authorList>
    </citation>
    <scope>NUCLEOTIDE SEQUENCE [LARGE SCALE GENOMIC DNA]</scope>
    <source>
        <strain evidence="3 4">M8UP14</strain>
    </source>
</reference>
<feature type="signal peptide" evidence="2">
    <location>
        <begin position="1"/>
        <end position="26"/>
    </location>
</feature>
<feature type="region of interest" description="Disordered" evidence="1">
    <location>
        <begin position="60"/>
        <end position="99"/>
    </location>
</feature>
<dbReference type="EMBL" id="JACHIP010000007">
    <property type="protein sequence ID" value="MBB5059844.1"/>
    <property type="molecule type" value="Genomic_DNA"/>
</dbReference>
<comment type="caution">
    <text evidence="3">The sequence shown here is derived from an EMBL/GenBank/DDBJ whole genome shotgun (WGS) entry which is preliminary data.</text>
</comment>
<feature type="compositionally biased region" description="Basic and acidic residues" evidence="1">
    <location>
        <begin position="83"/>
        <end position="97"/>
    </location>
</feature>
<keyword evidence="2" id="KW-0732">Signal</keyword>
<keyword evidence="4" id="KW-1185">Reference proteome</keyword>
<evidence type="ECO:0000313" key="3">
    <source>
        <dbReference type="EMBL" id="MBB5059844.1"/>
    </source>
</evidence>
<evidence type="ECO:0000313" key="4">
    <source>
        <dbReference type="Proteomes" id="UP000540989"/>
    </source>
</evidence>
<evidence type="ECO:0008006" key="5">
    <source>
        <dbReference type="Google" id="ProtNLM"/>
    </source>
</evidence>
<evidence type="ECO:0000256" key="2">
    <source>
        <dbReference type="SAM" id="SignalP"/>
    </source>
</evidence>
<evidence type="ECO:0000256" key="1">
    <source>
        <dbReference type="SAM" id="MobiDB-lite"/>
    </source>
</evidence>
<dbReference type="Proteomes" id="UP000540989">
    <property type="component" value="Unassembled WGS sequence"/>
</dbReference>
<dbReference type="RefSeq" id="WP_184221725.1">
    <property type="nucleotide sequence ID" value="NZ_JACHIP010000007.1"/>
</dbReference>
<accession>A0A7W7ZH56</accession>
<gene>
    <name evidence="3" type="ORF">HDF16_004573</name>
</gene>
<protein>
    <recommendedName>
        <fullName evidence="5">Inverse autotransporter beta-domain domain-containing protein</fullName>
    </recommendedName>
</protein>